<evidence type="ECO:0000313" key="4">
    <source>
        <dbReference type="Proteomes" id="UP000559182"/>
    </source>
</evidence>
<dbReference type="AlphaFoldDB" id="A0A839NGX1"/>
<organism evidence="3 4">
    <name type="scientific">Flexivirga oryzae</name>
    <dbReference type="NCBI Taxonomy" id="1794944"/>
    <lineage>
        <taxon>Bacteria</taxon>
        <taxon>Bacillati</taxon>
        <taxon>Actinomycetota</taxon>
        <taxon>Actinomycetes</taxon>
        <taxon>Micrococcales</taxon>
        <taxon>Dermacoccaceae</taxon>
        <taxon>Flexivirga</taxon>
    </lineage>
</organism>
<dbReference type="Proteomes" id="UP000559182">
    <property type="component" value="Unassembled WGS sequence"/>
</dbReference>
<evidence type="ECO:0000256" key="2">
    <source>
        <dbReference type="SAM" id="Phobius"/>
    </source>
</evidence>
<comment type="caution">
    <text evidence="3">The sequence shown here is derived from an EMBL/GenBank/DDBJ whole genome shotgun (WGS) entry which is preliminary data.</text>
</comment>
<evidence type="ECO:0000256" key="1">
    <source>
        <dbReference type="SAM" id="MobiDB-lite"/>
    </source>
</evidence>
<feature type="compositionally biased region" description="Low complexity" evidence="1">
    <location>
        <begin position="259"/>
        <end position="317"/>
    </location>
</feature>
<dbReference type="InterPro" id="IPR046112">
    <property type="entry name" value="DUF6049"/>
</dbReference>
<feature type="region of interest" description="Disordered" evidence="1">
    <location>
        <begin position="248"/>
        <end position="351"/>
    </location>
</feature>
<sequence length="818" mass="83654">MNDASSRQRGSTWPRRHEHLVALCAALLTAALCLLPFGASRAAAAAVSSTVRISLVGNEPAVSASGQAVIVSGTLTNTGSAAIDDPVVHLSINGERLLDTRSAANDWMSGKLDLPVQQVATGTTDPLAPGATTSFAVTIPGNKLKFSYGLASLPLAVTVTDGRTSSASGVRGTARSTLHQQNATVDSPLRLTVVIPLTLPADPDLFGPSGATRAAAWERAVGPDSRVQRLLDAFAGMPVAFAVDPELLDPPAAADDNVPSATPTPSGSSTSGTQQSDGSTSAQSTEGTEDATTAPNPTSTAAATSGDATTTGTASGTATGGSTGDESRTTTSESPSSSSSSSTAAPNSPAGRIATAVDGLAQRLAALDDPGSVWWLPADDPDLVALDAAGRDGQALLRRDLTRALPDTATDISTTRVVIPAGDTPRSIVTAATKRLAGDGREAIAVLPDRMLPAASAAATTATHRASGTSGVLTYDERLSRLFGASSTSPGTQTGRLLTQSLAIYQQSPGSSRSLAILAPRTGGANPTDLAARVGALETATWLQLRSGAQTVKSLRSAPRATLLTQPRKGTPYPTVPATAITVTELRDLDRSRRQLAALQSVLVGGDEVLPQRTQALDIIGSTRWRGSVARLASVADRDDAAVSAMLGKLSIRSSTINFFADSGDISVTIANDLNRPVHGVLLNLRPRKVFIQVTDAEKSVDVDAGAHAATRFHIKAVGAGTVPVDALLHAPDGAPLGPPGAPSQLKINVHPTSGWIMWVLGVLAALVLVIGLWRAVRRGPRAASEATPADEPTPEETIVDAGPGAPQPTDDEGTGDR</sequence>
<evidence type="ECO:0000313" key="3">
    <source>
        <dbReference type="EMBL" id="MBB2893672.1"/>
    </source>
</evidence>
<dbReference type="EMBL" id="JACHVQ010000003">
    <property type="protein sequence ID" value="MBB2893672.1"/>
    <property type="molecule type" value="Genomic_DNA"/>
</dbReference>
<keyword evidence="4" id="KW-1185">Reference proteome</keyword>
<dbReference type="Pfam" id="PF19516">
    <property type="entry name" value="DUF6049"/>
    <property type="match status" value="1"/>
</dbReference>
<protein>
    <submittedName>
        <fullName evidence="3">Uncharacterized protein</fullName>
    </submittedName>
</protein>
<accession>A0A839NGX1</accession>
<feature type="region of interest" description="Disordered" evidence="1">
    <location>
        <begin position="781"/>
        <end position="818"/>
    </location>
</feature>
<name>A0A839NGX1_9MICO</name>
<proteinExistence type="predicted"/>
<keyword evidence="2" id="KW-0472">Membrane</keyword>
<reference evidence="3 4" key="1">
    <citation type="submission" date="2020-08" db="EMBL/GenBank/DDBJ databases">
        <title>Sequencing the genomes of 1000 actinobacteria strains.</title>
        <authorList>
            <person name="Klenk H.-P."/>
        </authorList>
    </citation>
    <scope>NUCLEOTIDE SEQUENCE [LARGE SCALE GENOMIC DNA]</scope>
    <source>
        <strain evidence="3 4">DSM 105369</strain>
    </source>
</reference>
<feature type="transmembrane region" description="Helical" evidence="2">
    <location>
        <begin position="756"/>
        <end position="774"/>
    </location>
</feature>
<keyword evidence="2" id="KW-0812">Transmembrane</keyword>
<dbReference type="RefSeq" id="WP_183322124.1">
    <property type="nucleotide sequence ID" value="NZ_JACHVQ010000003.1"/>
</dbReference>
<gene>
    <name evidence="3" type="ORF">FHU39_003703</name>
</gene>
<keyword evidence="2" id="KW-1133">Transmembrane helix</keyword>
<feature type="compositionally biased region" description="Low complexity" evidence="1">
    <location>
        <begin position="329"/>
        <end position="350"/>
    </location>
</feature>